<dbReference type="SMART" id="SM00507">
    <property type="entry name" value="HNHc"/>
    <property type="match status" value="1"/>
</dbReference>
<name>A0A132PPB7_9MYCO</name>
<dbReference type="CDD" id="cd00085">
    <property type="entry name" value="HNHc"/>
    <property type="match status" value="1"/>
</dbReference>
<comment type="caution">
    <text evidence="3">The sequence shown here is derived from an EMBL/GenBank/DDBJ whole genome shotgun (WGS) entry which is preliminary data.</text>
</comment>
<sequence>MFDGSLAEIAELAGLDDATLNDTAAAWAKVEAAAAARKLATMAEIFTRRTDTPTAEDRELWWVDPSAAVGAELGASQGVSSWNALSQARIGVVVRDRLPAVGALFAAGLVDEDLVRAIVWCTHLIQDTDALARVDADLAARITRWGAWSDRAIRKAIDALVIEHDPGALRRGKAAVRARYIDFGSPGDEPGTTSMSGRLQSHNAELVDSVIDEMARSVCAHDPRTLDQRRSDAMGALAARTDLACLCGRDDCTAGTSDPSTNNVVVHVVADRATVEAAAATPDESAGETSEEIAPPPPEAPADDVAPAFVLGGGVLPAYALAEILPFATVRPVIHPGDAPPERGYVPSRALADFVRCRDLTCRFPYCDKPADRCDIDHTVPHPWGCTHASNLKCLCRFHHLLKTFWIGEGGWKDRQLPDGTVIWTAPTGHEYTTVPGSRLHVPGLAAPTGTLVLPDSVPTQSGDRSVKMPRRTHTRAENTLRAIAAERRLNDAFVAECNAPPPF</sequence>
<feature type="region of interest" description="Disordered" evidence="1">
    <location>
        <begin position="278"/>
        <end position="302"/>
    </location>
</feature>
<accession>A0A132PPB7</accession>
<dbReference type="EMBL" id="LGTW01000006">
    <property type="protein sequence ID" value="KWX24188.1"/>
    <property type="molecule type" value="Genomic_DNA"/>
</dbReference>
<dbReference type="InterPro" id="IPR003615">
    <property type="entry name" value="HNH_nuc"/>
</dbReference>
<dbReference type="Pfam" id="PF02720">
    <property type="entry name" value="DUF222"/>
    <property type="match status" value="1"/>
</dbReference>
<organism evidence="3 4">
    <name type="scientific">Mycolicibacterium wolinskyi</name>
    <dbReference type="NCBI Taxonomy" id="59750"/>
    <lineage>
        <taxon>Bacteria</taxon>
        <taxon>Bacillati</taxon>
        <taxon>Actinomycetota</taxon>
        <taxon>Actinomycetes</taxon>
        <taxon>Mycobacteriales</taxon>
        <taxon>Mycobacteriaceae</taxon>
        <taxon>Mycolicibacterium</taxon>
    </lineage>
</organism>
<evidence type="ECO:0000256" key="1">
    <source>
        <dbReference type="SAM" id="MobiDB-lite"/>
    </source>
</evidence>
<dbReference type="Proteomes" id="UP000070612">
    <property type="component" value="Unassembled WGS sequence"/>
</dbReference>
<evidence type="ECO:0000313" key="3">
    <source>
        <dbReference type="EMBL" id="KWX24188.1"/>
    </source>
</evidence>
<evidence type="ECO:0000259" key="2">
    <source>
        <dbReference type="SMART" id="SM00507"/>
    </source>
</evidence>
<reference evidence="3 4" key="1">
    <citation type="submission" date="2015-07" db="EMBL/GenBank/DDBJ databases">
        <title>A draft genome sequence of Mycobacterium wolinskyi.</title>
        <authorList>
            <person name="de Man T.J."/>
            <person name="Perry K.A."/>
            <person name="Coulliette A.D."/>
            <person name="Jensen B."/>
            <person name="Toney N.C."/>
            <person name="Limbago B.M."/>
            <person name="Noble-Wang J."/>
        </authorList>
    </citation>
    <scope>NUCLEOTIDE SEQUENCE [LARGE SCALE GENOMIC DNA]</scope>
    <source>
        <strain evidence="3 4">CDC_01</strain>
    </source>
</reference>
<protein>
    <recommendedName>
        <fullName evidence="2">HNH nuclease domain-containing protein</fullName>
    </recommendedName>
</protein>
<dbReference type="RefSeq" id="WP_067848891.1">
    <property type="nucleotide sequence ID" value="NZ_LGTW01000006.1"/>
</dbReference>
<dbReference type="AlphaFoldDB" id="A0A132PPB7"/>
<keyword evidence="4" id="KW-1185">Reference proteome</keyword>
<gene>
    <name evidence="3" type="ORF">AFM11_12395</name>
</gene>
<feature type="domain" description="HNH nuclease" evidence="2">
    <location>
        <begin position="350"/>
        <end position="401"/>
    </location>
</feature>
<dbReference type="STRING" id="59750.AWC31_09585"/>
<proteinExistence type="predicted"/>
<evidence type="ECO:0000313" key="4">
    <source>
        <dbReference type="Proteomes" id="UP000070612"/>
    </source>
</evidence>
<dbReference type="InterPro" id="IPR003870">
    <property type="entry name" value="DUF222"/>
</dbReference>
<dbReference type="PATRIC" id="fig|59750.3.peg.6558"/>